<accession>A0A099KVU1</accession>
<dbReference type="Proteomes" id="UP000029868">
    <property type="component" value="Unassembled WGS sequence"/>
</dbReference>
<comment type="caution">
    <text evidence="2">The sequence shown here is derived from an EMBL/GenBank/DDBJ whole genome shotgun (WGS) entry which is preliminary data.</text>
</comment>
<gene>
    <name evidence="2" type="ORF">GAB14E_2532</name>
</gene>
<name>A0A099KVU1_COLPS</name>
<protein>
    <submittedName>
        <fullName evidence="2">Uncharacterized protein</fullName>
    </submittedName>
</protein>
<dbReference type="RefSeq" id="WP_033082179.1">
    <property type="nucleotide sequence ID" value="NZ_JQEC01000021.1"/>
</dbReference>
<proteinExistence type="predicted"/>
<feature type="region of interest" description="Disordered" evidence="1">
    <location>
        <begin position="88"/>
        <end position="118"/>
    </location>
</feature>
<dbReference type="OrthoDB" id="6402669at2"/>
<reference evidence="2 3" key="1">
    <citation type="submission" date="2014-08" db="EMBL/GenBank/DDBJ databases">
        <title>Genomic and Phenotypic Diversity of Colwellia psychrerythraea strains from Disparate Marine Basins.</title>
        <authorList>
            <person name="Techtmann S.M."/>
            <person name="Stelling S.C."/>
            <person name="Utturkar S.M."/>
            <person name="Alshibli N."/>
            <person name="Harris A."/>
            <person name="Brown S.D."/>
            <person name="Hazen T.C."/>
        </authorList>
    </citation>
    <scope>NUCLEOTIDE SEQUENCE [LARGE SCALE GENOMIC DNA]</scope>
    <source>
        <strain evidence="2 3">GAB14E</strain>
    </source>
</reference>
<dbReference type="EMBL" id="JQEC01000021">
    <property type="protein sequence ID" value="KGJ93977.1"/>
    <property type="molecule type" value="Genomic_DNA"/>
</dbReference>
<organism evidence="2 3">
    <name type="scientific">Colwellia psychrerythraea</name>
    <name type="common">Vibrio psychroerythus</name>
    <dbReference type="NCBI Taxonomy" id="28229"/>
    <lineage>
        <taxon>Bacteria</taxon>
        <taxon>Pseudomonadati</taxon>
        <taxon>Pseudomonadota</taxon>
        <taxon>Gammaproteobacteria</taxon>
        <taxon>Alteromonadales</taxon>
        <taxon>Colwelliaceae</taxon>
        <taxon>Colwellia</taxon>
    </lineage>
</organism>
<dbReference type="AlphaFoldDB" id="A0A099KVU1"/>
<dbReference type="PATRIC" id="fig|28229.3.peg.2155"/>
<evidence type="ECO:0000313" key="3">
    <source>
        <dbReference type="Proteomes" id="UP000029868"/>
    </source>
</evidence>
<evidence type="ECO:0000256" key="1">
    <source>
        <dbReference type="SAM" id="MobiDB-lite"/>
    </source>
</evidence>
<evidence type="ECO:0000313" key="2">
    <source>
        <dbReference type="EMBL" id="KGJ93977.1"/>
    </source>
</evidence>
<sequence>MKDIFVLKTVGTTLILLSLLTSPTFMVVAGSDTNNQKPILQHQHGKPPQPAIDICLSKEENSACEFQGPQETEKGICEFTPDQRYFACKPSRQGRQPRPSTDNHRVKQMPSHLADKVN</sequence>